<comment type="caution">
    <text evidence="1">The sequence shown here is derived from an EMBL/GenBank/DDBJ whole genome shotgun (WGS) entry which is preliminary data.</text>
</comment>
<dbReference type="AlphaFoldDB" id="A0A1G2MRU4"/>
<dbReference type="Proteomes" id="UP000177943">
    <property type="component" value="Unassembled WGS sequence"/>
</dbReference>
<accession>A0A1G2MRU4</accession>
<dbReference type="EMBL" id="MHRP01000030">
    <property type="protein sequence ID" value="OHA26578.1"/>
    <property type="molecule type" value="Genomic_DNA"/>
</dbReference>
<name>A0A1G2MRU4_9BACT</name>
<reference evidence="1 2" key="1">
    <citation type="journal article" date="2016" name="Nat. Commun.">
        <title>Thousands of microbial genomes shed light on interconnected biogeochemical processes in an aquifer system.</title>
        <authorList>
            <person name="Anantharaman K."/>
            <person name="Brown C.T."/>
            <person name="Hug L.A."/>
            <person name="Sharon I."/>
            <person name="Castelle C.J."/>
            <person name="Probst A.J."/>
            <person name="Thomas B.C."/>
            <person name="Singh A."/>
            <person name="Wilkins M.J."/>
            <person name="Karaoz U."/>
            <person name="Brodie E.L."/>
            <person name="Williams K.H."/>
            <person name="Hubbard S.S."/>
            <person name="Banfield J.F."/>
        </authorList>
    </citation>
    <scope>NUCLEOTIDE SEQUENCE [LARGE SCALE GENOMIC DNA]</scope>
</reference>
<organism evidence="1 2">
    <name type="scientific">Candidatus Taylorbacteria bacterium RIFCSPHIGHO2_02_FULL_45_35</name>
    <dbReference type="NCBI Taxonomy" id="1802311"/>
    <lineage>
        <taxon>Bacteria</taxon>
        <taxon>Candidatus Tayloriibacteriota</taxon>
    </lineage>
</organism>
<protein>
    <submittedName>
        <fullName evidence="1">Uncharacterized protein</fullName>
    </submittedName>
</protein>
<proteinExistence type="predicted"/>
<evidence type="ECO:0000313" key="1">
    <source>
        <dbReference type="EMBL" id="OHA26578.1"/>
    </source>
</evidence>
<gene>
    <name evidence="1" type="ORF">A3D56_03050</name>
</gene>
<sequence>MSYIQKCRYCKETCVDAEYHIECRLAHLETVLAIIQTSFKTGKVIGLPREVWLLLHKEKFSSRTLPPAKVETLASEPNPVREIDARKPNDHKGELLGAIFNFQGECRPR</sequence>
<evidence type="ECO:0000313" key="2">
    <source>
        <dbReference type="Proteomes" id="UP000177943"/>
    </source>
</evidence>